<dbReference type="CDD" id="cd01651">
    <property type="entry name" value="RT_G2_intron"/>
    <property type="match status" value="1"/>
</dbReference>
<protein>
    <submittedName>
        <fullName evidence="2">Group II intron reverse transcriptase/maturase</fullName>
        <ecNumber evidence="2">2.7.7.49</ecNumber>
    </submittedName>
</protein>
<dbReference type="InterPro" id="IPR002711">
    <property type="entry name" value="HNH"/>
</dbReference>
<evidence type="ECO:0000313" key="2">
    <source>
        <dbReference type="EMBL" id="HJH11519.1"/>
    </source>
</evidence>
<dbReference type="GO" id="GO:0003964">
    <property type="term" value="F:RNA-directed DNA polymerase activity"/>
    <property type="evidence" value="ECO:0007669"/>
    <property type="project" value="UniProtKB-KW"/>
</dbReference>
<organism evidence="2 3">
    <name type="scientific">Metalysinibacillus jejuensis</name>
    <dbReference type="NCBI Taxonomy" id="914327"/>
    <lineage>
        <taxon>Bacteria</taxon>
        <taxon>Bacillati</taxon>
        <taxon>Bacillota</taxon>
        <taxon>Bacilli</taxon>
        <taxon>Bacillales</taxon>
        <taxon>Caryophanaceae</taxon>
        <taxon>Metalysinibacillus</taxon>
    </lineage>
</organism>
<dbReference type="EC" id="2.7.7.49" evidence="2"/>
<dbReference type="PROSITE" id="PS50878">
    <property type="entry name" value="RT_POL"/>
    <property type="match status" value="1"/>
</dbReference>
<dbReference type="GO" id="GO:0003676">
    <property type="term" value="F:nucleic acid binding"/>
    <property type="evidence" value="ECO:0007669"/>
    <property type="project" value="InterPro"/>
</dbReference>
<dbReference type="NCBIfam" id="TIGR04416">
    <property type="entry name" value="group_II_RT_mat"/>
    <property type="match status" value="1"/>
</dbReference>
<dbReference type="InterPro" id="IPR030931">
    <property type="entry name" value="Group_II_RT_mat"/>
</dbReference>
<evidence type="ECO:0000259" key="1">
    <source>
        <dbReference type="PROSITE" id="PS50878"/>
    </source>
</evidence>
<accession>A0A921NDB0</accession>
<dbReference type="CDD" id="cd00085">
    <property type="entry name" value="HNHc"/>
    <property type="match status" value="1"/>
</dbReference>
<keyword evidence="2" id="KW-0548">Nucleotidyltransferase</keyword>
<dbReference type="PANTHER" id="PTHR34047:SF8">
    <property type="entry name" value="PROTEIN YKFC"/>
    <property type="match status" value="1"/>
</dbReference>
<dbReference type="InterPro" id="IPR043502">
    <property type="entry name" value="DNA/RNA_pol_sf"/>
</dbReference>
<dbReference type="GO" id="GO:0008270">
    <property type="term" value="F:zinc ion binding"/>
    <property type="evidence" value="ECO:0007669"/>
    <property type="project" value="InterPro"/>
</dbReference>
<dbReference type="Pfam" id="PF01844">
    <property type="entry name" value="HNH"/>
    <property type="match status" value="1"/>
</dbReference>
<reference evidence="2" key="1">
    <citation type="journal article" date="2021" name="PeerJ">
        <title>Extensive microbial diversity within the chicken gut microbiome revealed by metagenomics and culture.</title>
        <authorList>
            <person name="Gilroy R."/>
            <person name="Ravi A."/>
            <person name="Getino M."/>
            <person name="Pursley I."/>
            <person name="Horton D.L."/>
            <person name="Alikhan N.F."/>
            <person name="Baker D."/>
            <person name="Gharbi K."/>
            <person name="Hall N."/>
            <person name="Watson M."/>
            <person name="Adriaenssens E.M."/>
            <person name="Foster-Nyarko E."/>
            <person name="Jarju S."/>
            <person name="Secka A."/>
            <person name="Antonio M."/>
            <person name="Oren A."/>
            <person name="Chaudhuri R.R."/>
            <person name="La Ragione R."/>
            <person name="Hildebrand F."/>
            <person name="Pallen M.J."/>
        </authorList>
    </citation>
    <scope>NUCLEOTIDE SEQUENCE</scope>
    <source>
        <strain evidence="2">CHK160-4876</strain>
    </source>
</reference>
<name>A0A921NDB0_9BACL</name>
<dbReference type="PANTHER" id="PTHR34047">
    <property type="entry name" value="NUCLEAR INTRON MATURASE 1, MITOCHONDRIAL-RELATED"/>
    <property type="match status" value="1"/>
</dbReference>
<dbReference type="InterPro" id="IPR051083">
    <property type="entry name" value="GrpII_Intron_Splice-Mob/Def"/>
</dbReference>
<proteinExistence type="predicted"/>
<dbReference type="EMBL" id="DYTV01000100">
    <property type="protein sequence ID" value="HJH11519.1"/>
    <property type="molecule type" value="Genomic_DNA"/>
</dbReference>
<comment type="caution">
    <text evidence="2">The sequence shown here is derived from an EMBL/GenBank/DDBJ whole genome shotgun (WGS) entry which is preliminary data.</text>
</comment>
<keyword evidence="2" id="KW-0695">RNA-directed DNA polymerase</keyword>
<dbReference type="InterPro" id="IPR000477">
    <property type="entry name" value="RT_dom"/>
</dbReference>
<dbReference type="AlphaFoldDB" id="A0A921NDB0"/>
<dbReference type="Gene3D" id="1.10.30.50">
    <property type="match status" value="1"/>
</dbReference>
<keyword evidence="2" id="KW-0808">Transferase</keyword>
<reference evidence="2" key="2">
    <citation type="submission" date="2021-09" db="EMBL/GenBank/DDBJ databases">
        <authorList>
            <person name="Gilroy R."/>
        </authorList>
    </citation>
    <scope>NUCLEOTIDE SEQUENCE</scope>
    <source>
        <strain evidence="2">CHK160-4876</strain>
    </source>
</reference>
<dbReference type="Pfam" id="PF00078">
    <property type="entry name" value="RVT_1"/>
    <property type="match status" value="1"/>
</dbReference>
<sequence length="608" mass="71101">MTNKYRYNDYYDMTKIFDDLYERSQNNESFRNLMRIISSENNIRLAFRTIKSNTGSQTAGTDKLTINEIKNQSLESYIEAVQEKLKFYKPDTVRRVHIPKANGKTRPLGIPTMIDRLVQQCIKQVLEPICEAKFHPHSYGFRPNRSTKHAISRMMSLINIGKFYYTVDIDIKGFFDNVNHTKLIKQMYTLGIKDRKLISIIKAMLKAPIQGEGIPNKGTPRGGILSPLLSNIVLNELDWWISSQWETFTTQKKYKNYASQKNQQKKTKLKQMYIVRYADDFKIMCKDYQSAKRILYAVKDWLKIRLKLDISEEKSKIINLRKNYSDFLGVKIKAVKKGKTFGGYVAQSHVSDKALERMKKEIKEQVKIIPDNIQSSHITKLNSMILGWHEYYSCATYCNIDFAKLAFTLKPYMHHKLRQVGKFLKPSDTDMSPLYKKFYGKSESKTWKIHNVCIYPIHYVQHKKVMNFSQDICDYTQEGRIKSSKSLTSLTRDDIIQLAKMYNPYESAEYNDNRVSRASMSQMKCEVTGKQLTIEELHCHHVLPRNQGGTDEYKNLRIVHKLVHKLIHATTNESIEKYQNIIEDKKALNKLNKLRKHCNLEPINLLTI</sequence>
<evidence type="ECO:0000313" key="3">
    <source>
        <dbReference type="Proteomes" id="UP000700212"/>
    </source>
</evidence>
<gene>
    <name evidence="2" type="primary">ltrA</name>
    <name evidence="2" type="ORF">K8V30_07560</name>
</gene>
<dbReference type="SUPFAM" id="SSF56672">
    <property type="entry name" value="DNA/RNA polymerases"/>
    <property type="match status" value="1"/>
</dbReference>
<dbReference type="SMART" id="SM00507">
    <property type="entry name" value="HNHc"/>
    <property type="match status" value="1"/>
</dbReference>
<feature type="domain" description="Reverse transcriptase" evidence="1">
    <location>
        <begin position="79"/>
        <end position="332"/>
    </location>
</feature>
<dbReference type="InterPro" id="IPR003615">
    <property type="entry name" value="HNH_nuc"/>
</dbReference>
<dbReference type="Proteomes" id="UP000700212">
    <property type="component" value="Unassembled WGS sequence"/>
</dbReference>
<dbReference type="GO" id="GO:0004519">
    <property type="term" value="F:endonuclease activity"/>
    <property type="evidence" value="ECO:0007669"/>
    <property type="project" value="InterPro"/>
</dbReference>